<dbReference type="PANTHER" id="PTHR46082:SF11">
    <property type="entry name" value="AAA+ ATPASE DOMAIN-CONTAINING PROTEIN-RELATED"/>
    <property type="match status" value="1"/>
</dbReference>
<proteinExistence type="predicted"/>
<keyword evidence="1" id="KW-0677">Repeat</keyword>
<dbReference type="SUPFAM" id="SSF53167">
    <property type="entry name" value="Purine and uridine phosphorylases"/>
    <property type="match status" value="1"/>
</dbReference>
<name>A0A5N7DU30_9EURO</name>
<evidence type="ECO:0000256" key="1">
    <source>
        <dbReference type="ARBA" id="ARBA00022737"/>
    </source>
</evidence>
<feature type="domain" description="GPI inositol-deacylase winged helix" evidence="2">
    <location>
        <begin position="735"/>
        <end position="816"/>
    </location>
</feature>
<protein>
    <recommendedName>
        <fullName evidence="6">Ankyrin repeat-containing domain protein</fullName>
    </recommendedName>
</protein>
<keyword evidence="5" id="KW-1185">Reference proteome</keyword>
<dbReference type="PROSITE" id="PS50297">
    <property type="entry name" value="ANK_REP_REGION"/>
    <property type="match status" value="2"/>
</dbReference>
<dbReference type="SUPFAM" id="SSF140860">
    <property type="entry name" value="Pseudo ankyrin repeat-like"/>
    <property type="match status" value="1"/>
</dbReference>
<gene>
    <name evidence="4" type="ORF">BDV37DRAFT_236231</name>
</gene>
<evidence type="ECO:0000313" key="4">
    <source>
        <dbReference type="EMBL" id="KAE8409543.1"/>
    </source>
</evidence>
<dbReference type="InterPro" id="IPR027417">
    <property type="entry name" value="P-loop_NTPase"/>
</dbReference>
<feature type="domain" description="Nephrocystin 3-like N-terminal" evidence="3">
    <location>
        <begin position="468"/>
        <end position="629"/>
    </location>
</feature>
<dbReference type="AlphaFoldDB" id="A0A5N7DU30"/>
<dbReference type="PROSITE" id="PS50088">
    <property type="entry name" value="ANK_REPEAT"/>
    <property type="match status" value="2"/>
</dbReference>
<evidence type="ECO:0000313" key="5">
    <source>
        <dbReference type="Proteomes" id="UP000325579"/>
    </source>
</evidence>
<dbReference type="SUPFAM" id="SSF48403">
    <property type="entry name" value="Ankyrin repeat"/>
    <property type="match status" value="1"/>
</dbReference>
<dbReference type="InterPro" id="IPR056884">
    <property type="entry name" value="NPHP3-like_N"/>
</dbReference>
<dbReference type="GeneID" id="43665282"/>
<evidence type="ECO:0000259" key="3">
    <source>
        <dbReference type="Pfam" id="PF24883"/>
    </source>
</evidence>
<dbReference type="Pfam" id="PF22939">
    <property type="entry name" value="WHD_GPIID"/>
    <property type="match status" value="1"/>
</dbReference>
<organism evidence="4 5">
    <name type="scientific">Aspergillus pseudonomiae</name>
    <dbReference type="NCBI Taxonomy" id="1506151"/>
    <lineage>
        <taxon>Eukaryota</taxon>
        <taxon>Fungi</taxon>
        <taxon>Dikarya</taxon>
        <taxon>Ascomycota</taxon>
        <taxon>Pezizomycotina</taxon>
        <taxon>Eurotiomycetes</taxon>
        <taxon>Eurotiomycetidae</taxon>
        <taxon>Eurotiales</taxon>
        <taxon>Aspergillaceae</taxon>
        <taxon>Aspergillus</taxon>
        <taxon>Aspergillus subgen. Circumdati</taxon>
    </lineage>
</organism>
<dbReference type="RefSeq" id="XP_031946862.1">
    <property type="nucleotide sequence ID" value="XM_032080591.1"/>
</dbReference>
<dbReference type="InterPro" id="IPR054471">
    <property type="entry name" value="GPIID_WHD"/>
</dbReference>
<evidence type="ECO:0008006" key="6">
    <source>
        <dbReference type="Google" id="ProtNLM"/>
    </source>
</evidence>
<accession>A0A5N7DU30</accession>
<dbReference type="Pfam" id="PF24883">
    <property type="entry name" value="NPHP3_N"/>
    <property type="match status" value="1"/>
</dbReference>
<dbReference type="OrthoDB" id="195446at2759"/>
<dbReference type="SUPFAM" id="SSF52540">
    <property type="entry name" value="P-loop containing nucleoside triphosphate hydrolases"/>
    <property type="match status" value="1"/>
</dbReference>
<dbReference type="PANTHER" id="PTHR46082">
    <property type="entry name" value="ATP/GTP-BINDING PROTEIN-RELATED"/>
    <property type="match status" value="1"/>
</dbReference>
<dbReference type="GO" id="GO:0003824">
    <property type="term" value="F:catalytic activity"/>
    <property type="evidence" value="ECO:0007669"/>
    <property type="project" value="InterPro"/>
</dbReference>
<dbReference type="Proteomes" id="UP000325579">
    <property type="component" value="Unassembled WGS sequence"/>
</dbReference>
<dbReference type="Gene3D" id="3.40.50.300">
    <property type="entry name" value="P-loop containing nucleotide triphosphate hydrolases"/>
    <property type="match status" value="1"/>
</dbReference>
<accession>A0A5N6I7H9</accession>
<reference evidence="4 5" key="1">
    <citation type="submission" date="2019-04" db="EMBL/GenBank/DDBJ databases">
        <authorList>
            <consortium name="DOE Joint Genome Institute"/>
            <person name="Mondo S."/>
            <person name="Kjaerbolling I."/>
            <person name="Vesth T."/>
            <person name="Frisvad J.C."/>
            <person name="Nybo J.L."/>
            <person name="Theobald S."/>
            <person name="Kildgaard S."/>
            <person name="Isbrandt T."/>
            <person name="Kuo A."/>
            <person name="Sato A."/>
            <person name="Lyhne E.K."/>
            <person name="Kogle M.E."/>
            <person name="Wiebenga A."/>
            <person name="Kun R.S."/>
            <person name="Lubbers R.J."/>
            <person name="Makela M.R."/>
            <person name="Barry K."/>
            <person name="Chovatia M."/>
            <person name="Clum A."/>
            <person name="Daum C."/>
            <person name="Haridas S."/>
            <person name="He G."/>
            <person name="LaButti K."/>
            <person name="Lipzen A."/>
            <person name="Riley R."/>
            <person name="Salamov A."/>
            <person name="Simmons B.A."/>
            <person name="Magnuson J.K."/>
            <person name="Henrissat B."/>
            <person name="Mortensen U.H."/>
            <person name="Larsen T.O."/>
            <person name="Devries R.P."/>
            <person name="Grigoriev I.V."/>
            <person name="Machida M."/>
            <person name="Baker S.E."/>
            <person name="Andersen M.R."/>
            <person name="Cantor M.N."/>
            <person name="Hua S.X."/>
        </authorList>
    </citation>
    <scope>NUCLEOTIDE SEQUENCE [LARGE SCALE GENOMIC DNA]</scope>
    <source>
        <strain evidence="4 5">CBS 119388</strain>
    </source>
</reference>
<dbReference type="InterPro" id="IPR053137">
    <property type="entry name" value="NLR-like"/>
</dbReference>
<sequence>MTAESKRSLSHNDFTVGWLCALSIELTASRGMLDEIYPDLDQAEGDDNIYTLGRIKEHNIVIACLPAGTTGTTPASKQAADMLRTFPRIRFGLMVGIGGGAPCANKLPTEDIRLGDVVVSTPDKTLGGVVKYNHGKVVAGGEFERTGILNMPPTQLRNAVSKLRSRHEEYRNAIPRYVSQMIERVSGSDDANPRFRYMFCHQGSENDHLFEASYEHDEFAKPIHAMKPTLIPAVGLLGCAITITASAVVMQQLPWSSTIAICSVVYSIAVIAFAFGFLTRKQSPLKNTLNDPKIPCPHCDKSRLVYRQPRETNDPVIHYGTIASADLVMRHAITRDKLQQKYNILCFEMEAAGLMNDFPCLVIRGICDYSDTHKHKLWQRYAAATAAAYTKELLEIIPPAEVTKMGPAADIVDIVRNEFATMHAEMNKSLDPLLNEQVDKEHNKILNWLAPSSHESQHLDAYKKHQPGTVRWFLESQEFLSWMSGNIPALFCPGIPGAGKTILASMAIKHLQEQTDGQSCITFLYCNYAKRQEQTTENLLSTLLRHVAEQCDLIPESVSLLYESHKKKHVKPTAESLLDTLIQIIRAQNRAFLVVDALDECSDETWKGLINAIRKLQDTTRLGFMATSRPSLEREIQGALRLEIRASQNDIESYLDDRFQELSKCAQQNSGLKEKIKQQICEAADGMFLLATLHMDSLKDKRTPNEFRIALQSLPKGLGALDMAYDNAVRRIDDQGANSRTWARRVLSWVFHAIRPLRPIELQHALAITAGGCQLQEDSLPVFEEVTSLCAGLVILNQESHTIQLVHYTTQEYFSNLDWIQASIGDITTSCITYLQFDDFESGSCPSKEEFEKRIDLNPFYIYASSSWGHHARALSIEKEGLIMGFLESKAKVSACSQALVKSRFWWVKDEDVPGQATGVHLAAYFGLQKALVALLSRGHDKDARDGYGQNPLYWAVEGGNEEVVALLLSCGANPNFYTGDVHWTPLLRAILRENENLIRLLLESHADPNFRSQGLTPLIFAISLKHEKTVKILLEYADPNLYSNGHTPLTFAVCLRHEGIVKILLEYADPNLCSDGRTPLSYAIRHKHEKAVRLLLESHADPDFGGVQNAIPLLMALLRKHEGIIKLLLQHIGPNLCSYGPAPLIFAVVQGYEAGVKLLLELYADPNLCLVNVEGDMQDAIRIAKELGDEEILELLLDSSKALGLEH</sequence>
<dbReference type="GO" id="GO:0009116">
    <property type="term" value="P:nucleoside metabolic process"/>
    <property type="evidence" value="ECO:0007669"/>
    <property type="project" value="InterPro"/>
</dbReference>
<dbReference type="InterPro" id="IPR002110">
    <property type="entry name" value="Ankyrin_rpt"/>
</dbReference>
<dbReference type="InterPro" id="IPR036770">
    <property type="entry name" value="Ankyrin_rpt-contain_sf"/>
</dbReference>
<dbReference type="SMART" id="SM00248">
    <property type="entry name" value="ANK"/>
    <property type="match status" value="9"/>
</dbReference>
<evidence type="ECO:0000259" key="2">
    <source>
        <dbReference type="Pfam" id="PF22939"/>
    </source>
</evidence>
<dbReference type="Gene3D" id="3.40.50.1580">
    <property type="entry name" value="Nucleoside phosphorylase domain"/>
    <property type="match status" value="2"/>
</dbReference>
<dbReference type="InterPro" id="IPR035994">
    <property type="entry name" value="Nucleoside_phosphorylase_sf"/>
</dbReference>
<dbReference type="EMBL" id="ML736739">
    <property type="protein sequence ID" value="KAE8409543.1"/>
    <property type="molecule type" value="Genomic_DNA"/>
</dbReference>
<dbReference type="Gene3D" id="1.25.40.20">
    <property type="entry name" value="Ankyrin repeat-containing domain"/>
    <property type="match status" value="2"/>
</dbReference>
<dbReference type="Pfam" id="PF12796">
    <property type="entry name" value="Ank_2"/>
    <property type="match status" value="3"/>
</dbReference>